<dbReference type="InterPro" id="IPR004841">
    <property type="entry name" value="AA-permease/SLC12A_dom"/>
</dbReference>
<feature type="transmembrane region" description="Helical" evidence="6">
    <location>
        <begin position="51"/>
        <end position="72"/>
    </location>
</feature>
<evidence type="ECO:0000313" key="9">
    <source>
        <dbReference type="Proteomes" id="UP001148614"/>
    </source>
</evidence>
<feature type="transmembrane region" description="Helical" evidence="6">
    <location>
        <begin position="409"/>
        <end position="432"/>
    </location>
</feature>
<feature type="transmembrane region" description="Helical" evidence="6">
    <location>
        <begin position="335"/>
        <end position="354"/>
    </location>
</feature>
<dbReference type="Pfam" id="PF00324">
    <property type="entry name" value="AA_permease"/>
    <property type="match status" value="1"/>
</dbReference>
<feature type="transmembrane region" description="Helical" evidence="6">
    <location>
        <begin position="78"/>
        <end position="106"/>
    </location>
</feature>
<evidence type="ECO:0000256" key="3">
    <source>
        <dbReference type="ARBA" id="ARBA00022692"/>
    </source>
</evidence>
<keyword evidence="9" id="KW-1185">Reference proteome</keyword>
<feature type="transmembrane region" description="Helical" evidence="6">
    <location>
        <begin position="161"/>
        <end position="181"/>
    </location>
</feature>
<feature type="transmembrane region" description="Helical" evidence="6">
    <location>
        <begin position="481"/>
        <end position="500"/>
    </location>
</feature>
<feature type="transmembrane region" description="Helical" evidence="6">
    <location>
        <begin position="193"/>
        <end position="211"/>
    </location>
</feature>
<dbReference type="Gene3D" id="1.20.1740.10">
    <property type="entry name" value="Amino acid/polyamine transporter I"/>
    <property type="match status" value="1"/>
</dbReference>
<dbReference type="PIRSF" id="PIRSF006060">
    <property type="entry name" value="AA_transporter"/>
    <property type="match status" value="1"/>
</dbReference>
<organism evidence="8 9">
    <name type="scientific">Xylaria arbuscula</name>
    <dbReference type="NCBI Taxonomy" id="114810"/>
    <lineage>
        <taxon>Eukaryota</taxon>
        <taxon>Fungi</taxon>
        <taxon>Dikarya</taxon>
        <taxon>Ascomycota</taxon>
        <taxon>Pezizomycotina</taxon>
        <taxon>Sordariomycetes</taxon>
        <taxon>Xylariomycetidae</taxon>
        <taxon>Xylariales</taxon>
        <taxon>Xylariaceae</taxon>
        <taxon>Xylaria</taxon>
    </lineage>
</organism>
<accession>A0A9W8TMY3</accession>
<evidence type="ECO:0000313" key="8">
    <source>
        <dbReference type="EMBL" id="KAJ3573083.1"/>
    </source>
</evidence>
<evidence type="ECO:0000256" key="2">
    <source>
        <dbReference type="ARBA" id="ARBA00022448"/>
    </source>
</evidence>
<feature type="transmembrane region" description="Helical" evidence="6">
    <location>
        <begin position="380"/>
        <end position="397"/>
    </location>
</feature>
<feature type="transmembrane region" description="Helical" evidence="6">
    <location>
        <begin position="453"/>
        <end position="475"/>
    </location>
</feature>
<keyword evidence="3 6" id="KW-0812">Transmembrane</keyword>
<dbReference type="PANTHER" id="PTHR43341">
    <property type="entry name" value="AMINO ACID PERMEASE"/>
    <property type="match status" value="1"/>
</dbReference>
<dbReference type="InterPro" id="IPR050524">
    <property type="entry name" value="APC_YAT"/>
</dbReference>
<gene>
    <name evidence="8" type="ORF">NPX13_g4832</name>
</gene>
<protein>
    <recommendedName>
        <fullName evidence="7">Amino acid permease/ SLC12A domain-containing protein</fullName>
    </recommendedName>
</protein>
<feature type="transmembrane region" description="Helical" evidence="6">
    <location>
        <begin position="231"/>
        <end position="261"/>
    </location>
</feature>
<dbReference type="Proteomes" id="UP001148614">
    <property type="component" value="Unassembled WGS sequence"/>
</dbReference>
<keyword evidence="4 6" id="KW-1133">Transmembrane helix</keyword>
<keyword evidence="5 6" id="KW-0472">Membrane</keyword>
<feature type="transmembrane region" description="Helical" evidence="6">
    <location>
        <begin position="118"/>
        <end position="141"/>
    </location>
</feature>
<evidence type="ECO:0000259" key="7">
    <source>
        <dbReference type="Pfam" id="PF00324"/>
    </source>
</evidence>
<comment type="caution">
    <text evidence="8">The sequence shown here is derived from an EMBL/GenBank/DDBJ whole genome shotgun (WGS) entry which is preliminary data.</text>
</comment>
<dbReference type="FunFam" id="1.20.1740.10:FF:000001">
    <property type="entry name" value="Amino acid permease"/>
    <property type="match status" value="1"/>
</dbReference>
<comment type="subcellular location">
    <subcellularLocation>
        <location evidence="1">Membrane</location>
        <topology evidence="1">Multi-pass membrane protein</topology>
    </subcellularLocation>
</comment>
<dbReference type="GO" id="GO:0015171">
    <property type="term" value="F:amino acid transmembrane transporter activity"/>
    <property type="evidence" value="ECO:0007669"/>
    <property type="project" value="TreeGrafter"/>
</dbReference>
<name>A0A9W8TMY3_9PEZI</name>
<dbReference type="AlphaFoldDB" id="A0A9W8TMY3"/>
<feature type="transmembrane region" description="Helical" evidence="6">
    <location>
        <begin position="282"/>
        <end position="300"/>
    </location>
</feature>
<evidence type="ECO:0000256" key="1">
    <source>
        <dbReference type="ARBA" id="ARBA00004141"/>
    </source>
</evidence>
<proteinExistence type="predicted"/>
<dbReference type="VEuPathDB" id="FungiDB:F4678DRAFT_467441"/>
<keyword evidence="2" id="KW-0813">Transport</keyword>
<feature type="domain" description="Amino acid permease/ SLC12A" evidence="7">
    <location>
        <begin position="50"/>
        <end position="504"/>
    </location>
</feature>
<sequence length="565" mass="61700">MLLNDMEPFEKKENMDPYGLANTTPYGHGTVEAIAPNSKGTHRSISSRQSVMIAIGGIIGTGLFVGSGQALARVGPGFLLFAYVVLGSFVYAMISATTTVASYLPMQGASMAAYGTRYVSRSLGFAMTWLYWYSFSISISYEITAATVLIDYWPNPVPTGVWLTILFLVVLSLNLLPVKYYAETEFWFASTKVLLISGLLVLSVVLLFGGGPSHERLGFRYWESPGAWFPYLVGGASGRVCAFIYALTFSTFSFAFGPELVVLTAGEMKAPRHTLPRVSNTFIWRLAFFYILGALGIGIICSPTAPGLVSGAGNAAASPWVIGIQDSGIRGLDSVVNAGVLLSAWSAGNAYLYMASRTLYGSALNGNAPKIFSRCTKSGIPIYAVLGSAAIGLLSYLNLSSSTSVVFNWFISITNSGGFISWICCCIIFIRFMQAVEVQNIKDLPYQSILQPYAAWASLVFFTLLLLLNGFSVFFPGHWDTPTFVTSYIGIPIFLGLFLTHKLIHYNEPWAISSDQVDMHTGLAELKVMEEEARLERLEKREKSGPSIKKRVKNRIYLVVCKRSG</sequence>
<dbReference type="PANTHER" id="PTHR43341:SF38">
    <property type="entry name" value="PROLINE TRANSPORTER (EUROFUNG)"/>
    <property type="match status" value="1"/>
</dbReference>
<dbReference type="GO" id="GO:0016020">
    <property type="term" value="C:membrane"/>
    <property type="evidence" value="ECO:0007669"/>
    <property type="project" value="UniProtKB-SubCell"/>
</dbReference>
<evidence type="ECO:0000256" key="5">
    <source>
        <dbReference type="ARBA" id="ARBA00023136"/>
    </source>
</evidence>
<evidence type="ECO:0000256" key="4">
    <source>
        <dbReference type="ARBA" id="ARBA00022989"/>
    </source>
</evidence>
<dbReference type="EMBL" id="JANPWZ010000711">
    <property type="protein sequence ID" value="KAJ3573083.1"/>
    <property type="molecule type" value="Genomic_DNA"/>
</dbReference>
<reference evidence="8" key="1">
    <citation type="submission" date="2022-07" db="EMBL/GenBank/DDBJ databases">
        <title>Genome Sequence of Xylaria arbuscula.</title>
        <authorList>
            <person name="Buettner E."/>
        </authorList>
    </citation>
    <scope>NUCLEOTIDE SEQUENCE</scope>
    <source>
        <strain evidence="8">VT107</strain>
    </source>
</reference>
<evidence type="ECO:0000256" key="6">
    <source>
        <dbReference type="SAM" id="Phobius"/>
    </source>
</evidence>